<keyword evidence="10" id="KW-0378">Hydrolase</keyword>
<dbReference type="SUPFAM" id="SSF54001">
    <property type="entry name" value="Cysteine proteinases"/>
    <property type="match status" value="1"/>
</dbReference>
<dbReference type="InterPro" id="IPR019576">
    <property type="entry name" value="Pyridoxamine_oxidase_dimer_C"/>
</dbReference>
<dbReference type="FunFam" id="3.30.310.130:FF:000006">
    <property type="entry name" value="Probable ubiquitin-like-specific protease 2B"/>
    <property type="match status" value="1"/>
</dbReference>
<evidence type="ECO:0000256" key="8">
    <source>
        <dbReference type="ARBA" id="ARBA00022670"/>
    </source>
</evidence>
<dbReference type="EMBL" id="JAYMYR010000007">
    <property type="protein sequence ID" value="KAK7352997.1"/>
    <property type="molecule type" value="Genomic_DNA"/>
</dbReference>
<evidence type="ECO:0000256" key="12">
    <source>
        <dbReference type="ARBA" id="ARBA00023002"/>
    </source>
</evidence>
<feature type="binding site" evidence="15">
    <location>
        <position position="1214"/>
    </location>
    <ligand>
        <name>(6S)-NADPHX</name>
        <dbReference type="ChEBI" id="CHEBI:64076"/>
    </ligand>
</feature>
<evidence type="ECO:0000313" key="19">
    <source>
        <dbReference type="EMBL" id="KAK7352997.1"/>
    </source>
</evidence>
<accession>A0AAN9QYX7</accession>
<dbReference type="GO" id="GO:0008234">
    <property type="term" value="F:cysteine-type peptidase activity"/>
    <property type="evidence" value="ECO:0007669"/>
    <property type="project" value="UniProtKB-KW"/>
</dbReference>
<dbReference type="PROSITE" id="PS01064">
    <property type="entry name" value="PYRIDOX_OXIDASE"/>
    <property type="match status" value="1"/>
</dbReference>
<keyword evidence="13" id="KW-0664">Pyridoxine biosynthesis</keyword>
<dbReference type="InterPro" id="IPR003653">
    <property type="entry name" value="Peptidase_C48_C"/>
</dbReference>
<comment type="catalytic activity">
    <reaction evidence="15">
        <text>(6R)-NADPHX = (6S)-NADPHX</text>
        <dbReference type="Rhea" id="RHEA:32227"/>
        <dbReference type="ChEBI" id="CHEBI:64076"/>
        <dbReference type="ChEBI" id="CHEBI:64077"/>
        <dbReference type="EC" id="5.1.99.6"/>
    </reaction>
</comment>
<feature type="binding site" evidence="15">
    <location>
        <position position="1217"/>
    </location>
    <ligand>
        <name>K(+)</name>
        <dbReference type="ChEBI" id="CHEBI:29103"/>
    </ligand>
</feature>
<dbReference type="SUPFAM" id="SSF64153">
    <property type="entry name" value="YjeF N-terminal domain-like"/>
    <property type="match status" value="1"/>
</dbReference>
<dbReference type="NCBIfam" id="NF004231">
    <property type="entry name" value="PRK05679.1"/>
    <property type="match status" value="1"/>
</dbReference>
<keyword evidence="20" id="KW-1185">Reference proteome</keyword>
<comment type="caution">
    <text evidence="15">Lacks conserved residue(s) required for the propagation of feature annotation.</text>
</comment>
<comment type="function">
    <text evidence="14">Protease that catalyzes two essential functions in the SUMO pathway: processing of full-length SUMOs to their mature forms and deconjugation of SUMO from targeted proteins.</text>
</comment>
<keyword evidence="8" id="KW-0645">Protease</keyword>
<dbReference type="GO" id="GO:0046872">
    <property type="term" value="F:metal ion binding"/>
    <property type="evidence" value="ECO:0007669"/>
    <property type="project" value="UniProtKB-KW"/>
</dbReference>
<feature type="compositionally biased region" description="Polar residues" evidence="16">
    <location>
        <begin position="124"/>
        <end position="147"/>
    </location>
</feature>
<comment type="cofactor">
    <cofactor evidence="15">
        <name>K(+)</name>
        <dbReference type="ChEBI" id="CHEBI:29103"/>
    </cofactor>
    <text evidence="15">Binds 1 potassium ion per subunit.</text>
</comment>
<dbReference type="PROSITE" id="PS50600">
    <property type="entry name" value="ULP_PROTEASE"/>
    <property type="match status" value="1"/>
</dbReference>
<evidence type="ECO:0000259" key="18">
    <source>
        <dbReference type="PROSITE" id="PS51385"/>
    </source>
</evidence>
<dbReference type="PANTHER" id="PTHR47764:SF2">
    <property type="entry name" value="UBIQUITIN-LIKE PROTEASE FAMILY PROFILE DOMAIN-CONTAINING PROTEIN"/>
    <property type="match status" value="1"/>
</dbReference>
<keyword evidence="12" id="KW-0560">Oxidoreductase</keyword>
<dbReference type="InterPro" id="IPR011576">
    <property type="entry name" value="Pyridox_Oxase_N"/>
</dbReference>
<dbReference type="Pfam" id="PF03853">
    <property type="entry name" value="YjeF_N"/>
    <property type="match status" value="1"/>
</dbReference>
<dbReference type="HAMAP" id="MF_01629">
    <property type="entry name" value="PdxH"/>
    <property type="match status" value="1"/>
</dbReference>
<evidence type="ECO:0000256" key="2">
    <source>
        <dbReference type="ARBA" id="ARBA00004738"/>
    </source>
</evidence>
<dbReference type="InterPro" id="IPR004443">
    <property type="entry name" value="YjeF_N_dom"/>
</dbReference>
<evidence type="ECO:0000256" key="11">
    <source>
        <dbReference type="ARBA" id="ARBA00022807"/>
    </source>
</evidence>
<proteinExistence type="inferred from homology"/>
<feature type="domain" description="YjeF N-terminal" evidence="18">
    <location>
        <begin position="1057"/>
        <end position="1273"/>
    </location>
</feature>
<dbReference type="InterPro" id="IPR038765">
    <property type="entry name" value="Papain-like_cys_pep_sf"/>
</dbReference>
<feature type="domain" description="Ubiquitin-like protease family profile" evidence="17">
    <location>
        <begin position="348"/>
        <end position="543"/>
    </location>
</feature>
<dbReference type="NCBIfam" id="TIGR00558">
    <property type="entry name" value="pdxH"/>
    <property type="match status" value="1"/>
</dbReference>
<evidence type="ECO:0000256" key="4">
    <source>
        <dbReference type="ARBA" id="ARBA00005234"/>
    </source>
</evidence>
<evidence type="ECO:0000256" key="1">
    <source>
        <dbReference type="ARBA" id="ARBA00001917"/>
    </source>
</evidence>
<evidence type="ECO:0000313" key="20">
    <source>
        <dbReference type="Proteomes" id="UP001374584"/>
    </source>
</evidence>
<evidence type="ECO:0000256" key="7">
    <source>
        <dbReference type="ARBA" id="ARBA00022643"/>
    </source>
</evidence>
<evidence type="ECO:0000256" key="5">
    <source>
        <dbReference type="ARBA" id="ARBA00011738"/>
    </source>
</evidence>
<dbReference type="FunFam" id="2.30.110.10:FF:000005">
    <property type="entry name" value="NAD(P)H-hydrate epimerase"/>
    <property type="match status" value="1"/>
</dbReference>
<evidence type="ECO:0000256" key="15">
    <source>
        <dbReference type="HAMAP-Rule" id="MF_03159"/>
    </source>
</evidence>
<dbReference type="EC" id="5.1.99.6" evidence="15"/>
<sequence length="1505" mass="167705">MSKSPRRDLQVFDFNREDDAPASDKELHHQSLSNHDPLDSQVNKVGIKNVASIPCVGVAGAIFNLEKSGSDPSPDTLGDIYDSEEKKSVLEADKQSNSTSHENDYHIKDIYNHNKLEKMDISGEVSSPETSQIDPSGISYSNESIDVNSEADESAPTSPASDIPENGVSLNGFGLNGTDNSDMDDTNTEVVLHPDYVMYQDNYYLGPKLTFLPFCVKLNVSTACIKQEAVDLEWALDDLIDISCQLFQSSGTIIIKLRVLSSNAIQSNHVSNASGVEELEIAVVDYNWSLRHRQITSLSTKYLASWNIALHADVEGNETDSHASRCYFPNFEENFDDVIYPKGDPDAVSLSKRDVDLLQPDTFINDTIIDFYIQYLKNQIPEEEKPRFHFFNSFFFRKLADMDKNPSSASDGKAAFLRVRKWTRKVNLFAKDYIFIPVNFNLHWSLIVICHPGEVVNFNDKELHNSLKVPSILHMDSIKGSHSGLKNLVQSYLWEEWKERHKDTLEEDLSSRFFNMCFLPLALPQQENSYDCGLFLLHYLELFLTEAPLNFNPIKLTKFSNFLNVDWFLPAEAYLKRTLIQKLIFELVENLGSHEISSSGCSDGNECLENNDNRTGIDHAEVNKESTTSHARQGIEITLLSGSSSLDPQSFNSSGLVLKELFEPGATAGEMLGQCQSFDQRFNGSIYSMEEDTDLGEQFIYLPTDPNFQQVAGIIPQTCSLPYLTRECGDDTCHRPQISLQANHDVIVSSLDASNGALDDSEDATVTKNCPSVSEPRSSNEAEQGEKTCSAMVNPEHVRDISTTVVGNSKDSIMKCDDNNVDLHSTSQETLTVPLQQVPHVPDYDETPTIPLQQVSHMAVDENTPTIPLLQVSPVAVDEDTPTVPLQQVSNAVGDGETIDGVAPDICEEQAPKRQRLMPLECNGLTCSLRNSEVETNKKLISNDQWHGSEQQWGDAESEGTTKSMRSLVPKGRISRRSMTCLCLTHSLTQTHNPFASSLHNNRNPLFQFFSGILRPSIRPFSINFRGAPTPATASSSSALMANLHADSVTYLTQREAAEIDETLMGPLGFSVDQLMELAGLSVAASISEVYKPSEHSRVLTICGPGNNGGDGLVAARHLHHFGFKPFVCYPKRTPKPLYAGLVTQLEALSIPFLSVEELPSDLSNDFDILVDAMFGFSFHGSPRPPFDDLIQRLVSLHDNNQIGQKRSVIVSVDIPSGWHVEEGDVDGAGIKPDMLVSLTAPKLGAKKFGGPHHFLGGRFVPPAIAEKYKLVLPPYPGTSICVRIGKPPQIDISALRENYISPEFLEEQVEADPINQFRKWFDDAMAAGLKEPNAMALSTVGKDGKPSSRMVLLKGLDKDGFVWYTNYESRKARELSENPQASLLFYWDGLNRQVRVEGPVQKVSDEESEQYFHSRPRGSQIGAIVSKQSTVVPGRHVLYQEYKELEQKYADGSLIPKPNWGGYRLTPQLFEFWQGQKSRLHDRLQYTPHEINGQRLWKVERLAP</sequence>
<evidence type="ECO:0000256" key="6">
    <source>
        <dbReference type="ARBA" id="ARBA00022630"/>
    </source>
</evidence>
<evidence type="ECO:0000256" key="13">
    <source>
        <dbReference type="ARBA" id="ARBA00023096"/>
    </source>
</evidence>
<dbReference type="SUPFAM" id="SSF50475">
    <property type="entry name" value="FMN-binding split barrel"/>
    <property type="match status" value="1"/>
</dbReference>
<evidence type="ECO:0000256" key="16">
    <source>
        <dbReference type="SAM" id="MobiDB-lite"/>
    </source>
</evidence>
<comment type="cofactor">
    <cofactor evidence="1">
        <name>FMN</name>
        <dbReference type="ChEBI" id="CHEBI:58210"/>
    </cofactor>
</comment>
<reference evidence="19 20" key="1">
    <citation type="submission" date="2024-01" db="EMBL/GenBank/DDBJ databases">
        <title>The genomes of 5 underutilized Papilionoideae crops provide insights into root nodulation and disease resistanc.</title>
        <authorList>
            <person name="Jiang F."/>
        </authorList>
    </citation>
    <scope>NUCLEOTIDE SEQUENCE [LARGE SCALE GENOMIC DNA]</scope>
    <source>
        <strain evidence="19">JINMINGXINNONG_FW02</strain>
        <tissue evidence="19">Leaves</tissue>
    </source>
</reference>
<dbReference type="Gene3D" id="2.30.110.10">
    <property type="entry name" value="Electron Transport, Fmn-binding Protein, Chain A"/>
    <property type="match status" value="1"/>
</dbReference>
<dbReference type="Gene3D" id="3.30.310.130">
    <property type="entry name" value="Ubiquitin-related"/>
    <property type="match status" value="1"/>
</dbReference>
<feature type="binding site" evidence="15">
    <location>
        <begin position="1107"/>
        <end position="1111"/>
    </location>
    <ligand>
        <name>(6S)-NADPHX</name>
        <dbReference type="ChEBI" id="CHEBI:64076"/>
    </ligand>
</feature>
<dbReference type="Gene3D" id="1.10.418.20">
    <property type="match status" value="1"/>
</dbReference>
<keyword evidence="15" id="KW-0479">Metal-binding</keyword>
<dbReference type="InterPro" id="IPR012349">
    <property type="entry name" value="Split_barrel_FMN-bd"/>
</dbReference>
<comment type="subunit">
    <text evidence="5">Homodimer.</text>
</comment>
<feature type="compositionally biased region" description="Polar residues" evidence="16">
    <location>
        <begin position="764"/>
        <end position="777"/>
    </location>
</feature>
<feature type="binding site" evidence="15">
    <location>
        <begin position="1176"/>
        <end position="1182"/>
    </location>
    <ligand>
        <name>(6S)-NADPHX</name>
        <dbReference type="ChEBI" id="CHEBI:64076"/>
    </ligand>
</feature>
<feature type="binding site" evidence="15">
    <location>
        <position position="1172"/>
    </location>
    <ligand>
        <name>K(+)</name>
        <dbReference type="ChEBI" id="CHEBI:29103"/>
    </ligand>
</feature>
<feature type="region of interest" description="Disordered" evidence="16">
    <location>
        <begin position="122"/>
        <end position="182"/>
    </location>
</feature>
<dbReference type="Pfam" id="PF02902">
    <property type="entry name" value="Peptidase_C48"/>
    <property type="match status" value="1"/>
</dbReference>
<name>A0AAN9QYX7_PHACN</name>
<evidence type="ECO:0000256" key="9">
    <source>
        <dbReference type="ARBA" id="ARBA00022786"/>
    </source>
</evidence>
<comment type="caution">
    <text evidence="19">The sequence shown here is derived from an EMBL/GenBank/DDBJ whole genome shotgun (WGS) entry which is preliminary data.</text>
</comment>
<dbReference type="NCBIfam" id="TIGR00197">
    <property type="entry name" value="yjeF_nterm"/>
    <property type="match status" value="1"/>
</dbReference>
<keyword evidence="9" id="KW-0833">Ubl conjugation pathway</keyword>
<evidence type="ECO:0000259" key="17">
    <source>
        <dbReference type="PROSITE" id="PS50600"/>
    </source>
</evidence>
<dbReference type="Pfam" id="PF01243">
    <property type="entry name" value="PNPOx_N"/>
    <property type="match status" value="1"/>
</dbReference>
<dbReference type="InterPro" id="IPR057375">
    <property type="entry name" value="ULP2A/B_PH"/>
</dbReference>
<feature type="compositionally biased region" description="Basic and acidic residues" evidence="16">
    <location>
        <begin position="1"/>
        <end position="29"/>
    </location>
</feature>
<keyword evidence="6" id="KW-0285">Flavoprotein</keyword>
<keyword evidence="15" id="KW-0547">Nucleotide-binding</keyword>
<dbReference type="Pfam" id="PF10590">
    <property type="entry name" value="PNP_phzG_C"/>
    <property type="match status" value="1"/>
</dbReference>
<feature type="binding site" evidence="15">
    <location>
        <position position="1108"/>
    </location>
    <ligand>
        <name>K(+)</name>
        <dbReference type="ChEBI" id="CHEBI:29103"/>
    </ligand>
</feature>
<dbReference type="GO" id="GO:0008615">
    <property type="term" value="P:pyridoxine biosynthetic process"/>
    <property type="evidence" value="ECO:0007669"/>
    <property type="project" value="UniProtKB-KW"/>
</dbReference>
<evidence type="ECO:0000256" key="10">
    <source>
        <dbReference type="ARBA" id="ARBA00022801"/>
    </source>
</evidence>
<evidence type="ECO:0000256" key="3">
    <source>
        <dbReference type="ARBA" id="ARBA00005037"/>
    </source>
</evidence>
<keyword evidence="15" id="KW-0630">Potassium</keyword>
<protein>
    <recommendedName>
        <fullName evidence="15">NAD(P)H-hydrate epimerase</fullName>
        <ecNumber evidence="15">5.1.99.6</ecNumber>
    </recommendedName>
    <alternativeName>
        <fullName evidence="15">NAD(P)HX epimerase</fullName>
    </alternativeName>
</protein>
<comment type="catalytic activity">
    <reaction evidence="15">
        <text>(6R)-NADHX = (6S)-NADHX</text>
        <dbReference type="Rhea" id="RHEA:32215"/>
        <dbReference type="ChEBI" id="CHEBI:64074"/>
        <dbReference type="ChEBI" id="CHEBI:64075"/>
        <dbReference type="EC" id="5.1.99.6"/>
    </reaction>
</comment>
<keyword evidence="11" id="KW-0788">Thiol protease</keyword>
<dbReference type="GO" id="GO:0006508">
    <property type="term" value="P:proteolysis"/>
    <property type="evidence" value="ECO:0007669"/>
    <property type="project" value="UniProtKB-KW"/>
</dbReference>
<dbReference type="PROSITE" id="PS51385">
    <property type="entry name" value="YJEF_N"/>
    <property type="match status" value="1"/>
</dbReference>
<dbReference type="InterPro" id="IPR019740">
    <property type="entry name" value="Pyridox_Oxase_CS"/>
</dbReference>
<evidence type="ECO:0000256" key="14">
    <source>
        <dbReference type="ARBA" id="ARBA00057729"/>
    </source>
</evidence>
<dbReference type="FunFam" id="3.40.50.10260:FF:000006">
    <property type="entry name" value="NAD(P)H-hydrate epimerase"/>
    <property type="match status" value="1"/>
</dbReference>
<comment type="similarity">
    <text evidence="15">Belongs to the NnrE/AIBP family.</text>
</comment>
<feature type="region of interest" description="Disordered" evidence="16">
    <location>
        <begin position="1"/>
        <end position="40"/>
    </location>
</feature>
<dbReference type="GO" id="GO:0004733">
    <property type="term" value="F:pyridoxamine phosphate oxidase activity"/>
    <property type="evidence" value="ECO:0007669"/>
    <property type="project" value="InterPro"/>
</dbReference>
<comment type="pathway">
    <text evidence="2">Cofactor metabolism; pyridoxal 5'-phosphate salvage; pyridoxal 5'-phosphate from pyridoxamine 5'-phosphate: step 1/1.</text>
</comment>
<comment type="pathway">
    <text evidence="3">Cofactor metabolism; pyridoxal 5'-phosphate salvage; pyridoxal 5'-phosphate from pyridoxine 5'-phosphate: step 1/1.</text>
</comment>
<dbReference type="InterPro" id="IPR000659">
    <property type="entry name" value="Pyridox_Oxase"/>
</dbReference>
<organism evidence="19 20">
    <name type="scientific">Phaseolus coccineus</name>
    <name type="common">Scarlet runner bean</name>
    <name type="synonym">Phaseolus multiflorus</name>
    <dbReference type="NCBI Taxonomy" id="3886"/>
    <lineage>
        <taxon>Eukaryota</taxon>
        <taxon>Viridiplantae</taxon>
        <taxon>Streptophyta</taxon>
        <taxon>Embryophyta</taxon>
        <taxon>Tracheophyta</taxon>
        <taxon>Spermatophyta</taxon>
        <taxon>Magnoliopsida</taxon>
        <taxon>eudicotyledons</taxon>
        <taxon>Gunneridae</taxon>
        <taxon>Pentapetalae</taxon>
        <taxon>rosids</taxon>
        <taxon>fabids</taxon>
        <taxon>Fabales</taxon>
        <taxon>Fabaceae</taxon>
        <taxon>Papilionoideae</taxon>
        <taxon>50 kb inversion clade</taxon>
        <taxon>NPAAA clade</taxon>
        <taxon>indigoferoid/millettioid clade</taxon>
        <taxon>Phaseoleae</taxon>
        <taxon>Phaseolus</taxon>
    </lineage>
</organism>
<dbReference type="Pfam" id="PF25352">
    <property type="entry name" value="PH_ULP"/>
    <property type="match status" value="1"/>
</dbReference>
<dbReference type="PANTHER" id="PTHR47764">
    <property type="entry name" value="UBIQUITIN-LIKE-SPECIFIC PROTEASE 2B-RELATED"/>
    <property type="match status" value="1"/>
</dbReference>
<dbReference type="HAMAP" id="MF_01966">
    <property type="entry name" value="NADHX_epimerase"/>
    <property type="match status" value="1"/>
</dbReference>
<keyword evidence="15" id="KW-0520">NAD</keyword>
<keyword evidence="7" id="KW-0288">FMN</keyword>
<dbReference type="GO" id="GO:0052856">
    <property type="term" value="F:NAD(P)HX epimerase activity"/>
    <property type="evidence" value="ECO:0007669"/>
    <property type="project" value="UniProtKB-UniRule"/>
</dbReference>
<keyword evidence="15" id="KW-0413">Isomerase</keyword>
<feature type="region of interest" description="Disordered" evidence="16">
    <location>
        <begin position="946"/>
        <end position="965"/>
    </location>
</feature>
<gene>
    <name evidence="19" type="ORF">VNO80_18429</name>
</gene>
<comment type="function">
    <text evidence="15">Catalyzes the epimerization of the S- and R-forms of NAD(P)HX, a damaged form of NAD(P)H that is a result of enzymatic or heat-dependent hydration. This is a prerequisite for the S-specific NAD(P)H-hydrate dehydratase to allow the repair of both epimers of NAD(P)HX.</text>
</comment>
<dbReference type="Gene3D" id="3.40.50.10260">
    <property type="entry name" value="YjeF N-terminal domain"/>
    <property type="match status" value="1"/>
</dbReference>
<feature type="region of interest" description="Disordered" evidence="16">
    <location>
        <begin position="755"/>
        <end position="787"/>
    </location>
</feature>
<comment type="similarity">
    <text evidence="4">Belongs to the peptidase C48 family.</text>
</comment>
<dbReference type="InterPro" id="IPR036652">
    <property type="entry name" value="YjeF_N_dom_sf"/>
</dbReference>
<dbReference type="Proteomes" id="UP001374584">
    <property type="component" value="Unassembled WGS sequence"/>
</dbReference>
<dbReference type="GO" id="GO:0010181">
    <property type="term" value="F:FMN binding"/>
    <property type="evidence" value="ECO:0007669"/>
    <property type="project" value="InterPro"/>
</dbReference>